<comment type="similarity">
    <text evidence="1">Belongs to the 'phage' integrase family.</text>
</comment>
<organism evidence="8 9">
    <name type="scientific">Caulobacter hibisci</name>
    <dbReference type="NCBI Taxonomy" id="2035993"/>
    <lineage>
        <taxon>Bacteria</taxon>
        <taxon>Pseudomonadati</taxon>
        <taxon>Pseudomonadota</taxon>
        <taxon>Alphaproteobacteria</taxon>
        <taxon>Caulobacterales</taxon>
        <taxon>Caulobacteraceae</taxon>
        <taxon>Caulobacter</taxon>
    </lineage>
</organism>
<keyword evidence="4" id="KW-0233">DNA recombination</keyword>
<dbReference type="Pfam" id="PF00589">
    <property type="entry name" value="Phage_integrase"/>
    <property type="match status" value="1"/>
</dbReference>
<evidence type="ECO:0000256" key="2">
    <source>
        <dbReference type="ARBA" id="ARBA00022908"/>
    </source>
</evidence>
<dbReference type="InterPro" id="IPR011010">
    <property type="entry name" value="DNA_brk_join_enz"/>
</dbReference>
<dbReference type="InterPro" id="IPR050090">
    <property type="entry name" value="Tyrosine_recombinase_XerCD"/>
</dbReference>
<dbReference type="Gene3D" id="1.10.150.130">
    <property type="match status" value="1"/>
</dbReference>
<gene>
    <name evidence="8" type="ORF">I4Q42_08105</name>
</gene>
<evidence type="ECO:0000313" key="9">
    <source>
        <dbReference type="Proteomes" id="UP000639859"/>
    </source>
</evidence>
<evidence type="ECO:0000256" key="5">
    <source>
        <dbReference type="PROSITE-ProRule" id="PRU01248"/>
    </source>
</evidence>
<dbReference type="Gene3D" id="1.10.443.10">
    <property type="entry name" value="Intergrase catalytic core"/>
    <property type="match status" value="1"/>
</dbReference>
<keyword evidence="9" id="KW-1185">Reference proteome</keyword>
<comment type="caution">
    <text evidence="8">The sequence shown here is derived from an EMBL/GenBank/DDBJ whole genome shotgun (WGS) entry which is preliminary data.</text>
</comment>
<dbReference type="InterPro" id="IPR013762">
    <property type="entry name" value="Integrase-like_cat_sf"/>
</dbReference>
<accession>A0ABS0SWH9</accession>
<dbReference type="PROSITE" id="PS51898">
    <property type="entry name" value="TYR_RECOMBINASE"/>
    <property type="match status" value="1"/>
</dbReference>
<feature type="domain" description="Tyr recombinase" evidence="6">
    <location>
        <begin position="137"/>
        <end position="327"/>
    </location>
</feature>
<dbReference type="Pfam" id="PF02899">
    <property type="entry name" value="Phage_int_SAM_1"/>
    <property type="match status" value="1"/>
</dbReference>
<dbReference type="InterPro" id="IPR010998">
    <property type="entry name" value="Integrase_recombinase_N"/>
</dbReference>
<dbReference type="InterPro" id="IPR004107">
    <property type="entry name" value="Integrase_SAM-like_N"/>
</dbReference>
<evidence type="ECO:0000259" key="6">
    <source>
        <dbReference type="PROSITE" id="PS51898"/>
    </source>
</evidence>
<proteinExistence type="inferred from homology"/>
<feature type="domain" description="Core-binding (CB)" evidence="7">
    <location>
        <begin position="30"/>
        <end position="114"/>
    </location>
</feature>
<dbReference type="PROSITE" id="PS51900">
    <property type="entry name" value="CB"/>
    <property type="match status" value="1"/>
</dbReference>
<dbReference type="Proteomes" id="UP000639859">
    <property type="component" value="Unassembled WGS sequence"/>
</dbReference>
<protein>
    <submittedName>
        <fullName evidence="8">Tyrosine-type recombinase/integrase</fullName>
    </submittedName>
</protein>
<dbReference type="PANTHER" id="PTHR30349">
    <property type="entry name" value="PHAGE INTEGRASE-RELATED"/>
    <property type="match status" value="1"/>
</dbReference>
<name>A0ABS0SWH9_9CAUL</name>
<dbReference type="SUPFAM" id="SSF56349">
    <property type="entry name" value="DNA breaking-rejoining enzymes"/>
    <property type="match status" value="1"/>
</dbReference>
<sequence length="331" mass="36508">MESDATEERTSVVALADPGRSFVVPSIVADTSDDAGERFFEFFAATIRNANTRGAYMRAVEHFLGWRGVADLASLGDIRPLHIAAYIEECQVLFSAPTVKLRLAGLRSLFDWLVRTGVMASNPATSVRGPSHDVQRGKTPILAADEAKRLIASIPDDTPVGLRDRALIALMTYSFARVSAATGMNVEDLIQTAGRSWVRLHEKRGKVHELPVHHKLLDHLDAYLAVAGHRDQPKAPLFRTARGRSGQLGLQRLSRHDAYAMVRRRALAAGVVAKIGNHSFRGTGITTFLLNEGTLELAQEMANHSSPRTTKLYDRRRDGITQDAIERIRIE</sequence>
<dbReference type="InterPro" id="IPR044068">
    <property type="entry name" value="CB"/>
</dbReference>
<reference evidence="8 9" key="1">
    <citation type="submission" date="2020-11" db="EMBL/GenBank/DDBJ databases">
        <title>genome sequence of strain KACC 18849.</title>
        <authorList>
            <person name="Gao J."/>
            <person name="Zhang X."/>
        </authorList>
    </citation>
    <scope>NUCLEOTIDE SEQUENCE [LARGE SCALE GENOMIC DNA]</scope>
    <source>
        <strain evidence="8 9">KACC 18849</strain>
    </source>
</reference>
<evidence type="ECO:0000256" key="4">
    <source>
        <dbReference type="ARBA" id="ARBA00023172"/>
    </source>
</evidence>
<evidence type="ECO:0000259" key="7">
    <source>
        <dbReference type="PROSITE" id="PS51900"/>
    </source>
</evidence>
<dbReference type="InterPro" id="IPR002104">
    <property type="entry name" value="Integrase_catalytic"/>
</dbReference>
<evidence type="ECO:0000256" key="3">
    <source>
        <dbReference type="ARBA" id="ARBA00023125"/>
    </source>
</evidence>
<keyword evidence="3 5" id="KW-0238">DNA-binding</keyword>
<evidence type="ECO:0000313" key="8">
    <source>
        <dbReference type="EMBL" id="MBI1683626.1"/>
    </source>
</evidence>
<evidence type="ECO:0000256" key="1">
    <source>
        <dbReference type="ARBA" id="ARBA00008857"/>
    </source>
</evidence>
<dbReference type="PANTHER" id="PTHR30349:SF41">
    <property type="entry name" value="INTEGRASE_RECOMBINASE PROTEIN MJ0367-RELATED"/>
    <property type="match status" value="1"/>
</dbReference>
<keyword evidence="2" id="KW-0229">DNA integration</keyword>
<dbReference type="EMBL" id="JADWOX010000004">
    <property type="protein sequence ID" value="MBI1683626.1"/>
    <property type="molecule type" value="Genomic_DNA"/>
</dbReference>